<dbReference type="SUPFAM" id="SSF51161">
    <property type="entry name" value="Trimeric LpxA-like enzymes"/>
    <property type="match status" value="1"/>
</dbReference>
<dbReference type="InterPro" id="IPR051159">
    <property type="entry name" value="Hexapeptide_acetyltransf"/>
</dbReference>
<dbReference type="AlphaFoldDB" id="A0A9N9PTB1"/>
<organism evidence="4 5">
    <name type="scientific">Hymenoscyphus fraxineus</name>
    <dbReference type="NCBI Taxonomy" id="746836"/>
    <lineage>
        <taxon>Eukaryota</taxon>
        <taxon>Fungi</taxon>
        <taxon>Dikarya</taxon>
        <taxon>Ascomycota</taxon>
        <taxon>Pezizomycotina</taxon>
        <taxon>Leotiomycetes</taxon>
        <taxon>Helotiales</taxon>
        <taxon>Helotiaceae</taxon>
        <taxon>Hymenoscyphus</taxon>
    </lineage>
</organism>
<comment type="caution">
    <text evidence="4">The sequence shown here is derived from an EMBL/GenBank/DDBJ whole genome shotgun (WGS) entry which is preliminary data.</text>
</comment>
<dbReference type="PANTHER" id="PTHR23416:SF54">
    <property type="entry name" value="ACETYLTRANSFERASE, CYSE_LACA_LPXA_NODL FAMILY (AFU_ORTHOLOGUE AFUA_2G08430)-RELATED"/>
    <property type="match status" value="1"/>
</dbReference>
<dbReference type="CDD" id="cd03357">
    <property type="entry name" value="LbH_MAT_GAT"/>
    <property type="match status" value="1"/>
</dbReference>
<dbReference type="GO" id="GO:0016407">
    <property type="term" value="F:acetyltransferase activity"/>
    <property type="evidence" value="ECO:0007669"/>
    <property type="project" value="InterPro"/>
</dbReference>
<keyword evidence="2" id="KW-0808">Transferase</keyword>
<dbReference type="InterPro" id="IPR001451">
    <property type="entry name" value="Hexapep"/>
</dbReference>
<accession>A0A9N9PTB1</accession>
<dbReference type="InterPro" id="IPR024688">
    <property type="entry name" value="Mac_dom"/>
</dbReference>
<reference evidence="4" key="1">
    <citation type="submission" date="2021-07" db="EMBL/GenBank/DDBJ databases">
        <authorList>
            <person name="Durling M."/>
        </authorList>
    </citation>
    <scope>NUCLEOTIDE SEQUENCE</scope>
</reference>
<evidence type="ECO:0000313" key="5">
    <source>
        <dbReference type="Proteomes" id="UP000696280"/>
    </source>
</evidence>
<dbReference type="OrthoDB" id="25818at2759"/>
<dbReference type="Pfam" id="PF00132">
    <property type="entry name" value="Hexapep"/>
    <property type="match status" value="1"/>
</dbReference>
<comment type="similarity">
    <text evidence="1">Belongs to the transferase hexapeptide repeat family.</text>
</comment>
<feature type="domain" description="Maltose/galactoside acetyltransferase" evidence="3">
    <location>
        <begin position="12"/>
        <end position="57"/>
    </location>
</feature>
<name>A0A9N9PTB1_9HELO</name>
<dbReference type="Pfam" id="PF12464">
    <property type="entry name" value="Mac"/>
    <property type="match status" value="1"/>
</dbReference>
<protein>
    <recommendedName>
        <fullName evidence="3">Maltose/galactoside acetyltransferase domain-containing protein</fullName>
    </recommendedName>
</protein>
<dbReference type="GO" id="GO:0008374">
    <property type="term" value="F:O-acyltransferase activity"/>
    <property type="evidence" value="ECO:0007669"/>
    <property type="project" value="TreeGrafter"/>
</dbReference>
<evidence type="ECO:0000313" key="4">
    <source>
        <dbReference type="EMBL" id="CAG8955010.1"/>
    </source>
</evidence>
<evidence type="ECO:0000256" key="1">
    <source>
        <dbReference type="ARBA" id="ARBA00007274"/>
    </source>
</evidence>
<dbReference type="PANTHER" id="PTHR23416">
    <property type="entry name" value="SIALIC ACID SYNTHASE-RELATED"/>
    <property type="match status" value="1"/>
</dbReference>
<dbReference type="InterPro" id="IPR011004">
    <property type="entry name" value="Trimer_LpxA-like_sf"/>
</dbReference>
<dbReference type="EMBL" id="CAJVRL010000060">
    <property type="protein sequence ID" value="CAG8955010.1"/>
    <property type="molecule type" value="Genomic_DNA"/>
</dbReference>
<evidence type="ECO:0000256" key="2">
    <source>
        <dbReference type="ARBA" id="ARBA00022679"/>
    </source>
</evidence>
<dbReference type="Gene3D" id="2.160.10.10">
    <property type="entry name" value="Hexapeptide repeat proteins"/>
    <property type="match status" value="1"/>
</dbReference>
<gene>
    <name evidence="4" type="ORF">HYFRA_00007023</name>
</gene>
<keyword evidence="5" id="KW-1185">Reference proteome</keyword>
<evidence type="ECO:0000259" key="3">
    <source>
        <dbReference type="Pfam" id="PF12464"/>
    </source>
</evidence>
<proteinExistence type="inferred from homology"/>
<sequence>MTDITDEENEARMQRGELYYAFKPSLVAKRKKAAQAVHNFNSAHGASRRQLVELWKAIADDNTPLPPPAPTEEEDEILLQDEPYIDAPITKVDYGFNVKLGKGVYVNSNATFIDTCPITIGARTMMGPNCSFYSGKHPIDPFLRNGIKGPEDGMSIVIEEDCWLGGNVIVLPGTTIGRGSTVGAGSVVTRDVPRFCVVAGNPARILRSIEPKVPNPNPDSKALSDEVVVAAASITGPV</sequence>
<dbReference type="Proteomes" id="UP000696280">
    <property type="component" value="Unassembled WGS sequence"/>
</dbReference>